<comment type="caution">
    <text evidence="13">The sequence shown here is derived from an EMBL/GenBank/DDBJ whole genome shotgun (WGS) entry which is preliminary data.</text>
</comment>
<evidence type="ECO:0000256" key="3">
    <source>
        <dbReference type="ARBA" id="ARBA00022630"/>
    </source>
</evidence>
<protein>
    <recommendedName>
        <fullName evidence="2 10">FAD:protein FMN transferase</fullName>
        <ecNumber evidence="1 10">2.7.1.180</ecNumber>
    </recommendedName>
    <alternativeName>
        <fullName evidence="8 10">Flavin transferase</fullName>
    </alternativeName>
</protein>
<feature type="binding site" evidence="11">
    <location>
        <position position="167"/>
    </location>
    <ligand>
        <name>Mg(2+)</name>
        <dbReference type="ChEBI" id="CHEBI:18420"/>
    </ligand>
</feature>
<keyword evidence="5 10" id="KW-0479">Metal-binding</keyword>
<keyword evidence="12" id="KW-1003">Cell membrane</keyword>
<dbReference type="PROSITE" id="PS51257">
    <property type="entry name" value="PROKAR_LIPOPROTEIN"/>
    <property type="match status" value="1"/>
</dbReference>
<dbReference type="SUPFAM" id="SSF143631">
    <property type="entry name" value="ApbE-like"/>
    <property type="match status" value="1"/>
</dbReference>
<comment type="function">
    <text evidence="12">Flavin transferase that catalyzes the transfer of the FMN moiety of FAD and its covalent binding to the hydroxyl group of a threonine residue in a target flavoprotein.</text>
</comment>
<dbReference type="GeneID" id="82148657"/>
<comment type="similarity">
    <text evidence="10 12">Belongs to the ApbE family.</text>
</comment>
<dbReference type="GO" id="GO:0005886">
    <property type="term" value="C:plasma membrane"/>
    <property type="evidence" value="ECO:0007669"/>
    <property type="project" value="UniProtKB-SubCell"/>
</dbReference>
<dbReference type="PIRSF" id="PIRSF006268">
    <property type="entry name" value="ApbE"/>
    <property type="match status" value="1"/>
</dbReference>
<comment type="catalytic activity">
    <reaction evidence="9 10 12">
        <text>L-threonyl-[protein] + FAD = FMN-L-threonyl-[protein] + AMP + H(+)</text>
        <dbReference type="Rhea" id="RHEA:36847"/>
        <dbReference type="Rhea" id="RHEA-COMP:11060"/>
        <dbReference type="Rhea" id="RHEA-COMP:11061"/>
        <dbReference type="ChEBI" id="CHEBI:15378"/>
        <dbReference type="ChEBI" id="CHEBI:30013"/>
        <dbReference type="ChEBI" id="CHEBI:57692"/>
        <dbReference type="ChEBI" id="CHEBI:74257"/>
        <dbReference type="ChEBI" id="CHEBI:456215"/>
        <dbReference type="EC" id="2.7.1.180"/>
    </reaction>
</comment>
<keyword evidence="6 10" id="KW-0274">FAD</keyword>
<keyword evidence="7 10" id="KW-0460">Magnesium</keyword>
<evidence type="ECO:0000256" key="1">
    <source>
        <dbReference type="ARBA" id="ARBA00011955"/>
    </source>
</evidence>
<dbReference type="Gene3D" id="3.10.520.10">
    <property type="entry name" value="ApbE-like domains"/>
    <property type="match status" value="1"/>
</dbReference>
<keyword evidence="3 10" id="KW-0285">Flavoprotein</keyword>
<keyword evidence="12" id="KW-0472">Membrane</keyword>
<evidence type="ECO:0000256" key="8">
    <source>
        <dbReference type="ARBA" id="ARBA00031306"/>
    </source>
</evidence>
<sequence length="330" mass="35764">MRIIHYIYIFTLVVMGVMVSGCSGMESYRSVEGGVWNTTYHVTYRAGRDMQDSILLVMREVERSLSPFDGQSLVSAVNRGDSVKADSLLRRIFTASQEVNLRSGGAFDPTVAPLVNLWGYGYRSAGVEPTQVAIDSLLAFVGIDECSMTSDGYIRKKHAGTEFNFSAITKGYGCDLVGDMLRRNGCEDYMVEIGGEIALSGRSPRGGDWRVMIDAPVDCDTAVVHERMAVVAVTGCGVATSGNYRNYHETKNGRTWHTISTVDGRPAVTDLLSATVIAPSCMIADAYATACMALTARQACRMIESLPDVEGLLVTADSVITTSGFPEILR</sequence>
<comment type="cofactor">
    <cofactor evidence="11">
        <name>Mg(2+)</name>
        <dbReference type="ChEBI" id="CHEBI:18420"/>
    </cofactor>
    <cofactor evidence="11">
        <name>Mn(2+)</name>
        <dbReference type="ChEBI" id="CHEBI:29035"/>
    </cofactor>
    <text evidence="11">Magnesium. Can also use manganese.</text>
</comment>
<dbReference type="EC" id="2.7.1.180" evidence="1 10"/>
<evidence type="ECO:0000256" key="6">
    <source>
        <dbReference type="ARBA" id="ARBA00022827"/>
    </source>
</evidence>
<evidence type="ECO:0000256" key="10">
    <source>
        <dbReference type="PIRNR" id="PIRNR006268"/>
    </source>
</evidence>
<keyword evidence="4 10" id="KW-0808">Transferase</keyword>
<dbReference type="RefSeq" id="WP_135470347.1">
    <property type="nucleotide sequence ID" value="NZ_CASJDB010000041.1"/>
</dbReference>
<comment type="subcellular location">
    <subcellularLocation>
        <location evidence="12">Cell inner membrane</location>
        <topology evidence="12">Lipid-anchor</topology>
        <orientation evidence="12">Periplasmic side</orientation>
    </subcellularLocation>
</comment>
<accession>A0A4Z0V5P4</accession>
<evidence type="ECO:0000256" key="5">
    <source>
        <dbReference type="ARBA" id="ARBA00022723"/>
    </source>
</evidence>
<dbReference type="GO" id="GO:0016740">
    <property type="term" value="F:transferase activity"/>
    <property type="evidence" value="ECO:0007669"/>
    <property type="project" value="UniProtKB-UniRule"/>
</dbReference>
<evidence type="ECO:0000256" key="11">
    <source>
        <dbReference type="PIRSR" id="PIRSR006268-2"/>
    </source>
</evidence>
<name>A0A4Z0V5P4_9BACT</name>
<evidence type="ECO:0000313" key="14">
    <source>
        <dbReference type="Proteomes" id="UP000297635"/>
    </source>
</evidence>
<proteinExistence type="inferred from homology"/>
<evidence type="ECO:0000256" key="9">
    <source>
        <dbReference type="ARBA" id="ARBA00048540"/>
    </source>
</evidence>
<feature type="binding site" evidence="11">
    <location>
        <position position="289"/>
    </location>
    <ligand>
        <name>Mg(2+)</name>
        <dbReference type="ChEBI" id="CHEBI:18420"/>
    </ligand>
</feature>
<keyword evidence="14" id="KW-1185">Reference proteome</keyword>
<reference evidence="13 14" key="1">
    <citation type="submission" date="2019-02" db="EMBL/GenBank/DDBJ databases">
        <title>Isolation and identification of novel species under the genus Muribaculum.</title>
        <authorList>
            <person name="Miyake S."/>
            <person name="Ding Y."/>
            <person name="Low A."/>
            <person name="Soh M."/>
            <person name="Seedorf H."/>
        </authorList>
    </citation>
    <scope>NUCLEOTIDE SEQUENCE [LARGE SCALE GENOMIC DNA]</scope>
    <source>
        <strain evidence="13 14">TLL-A3</strain>
    </source>
</reference>
<gene>
    <name evidence="13" type="ORF">EZ315_02560</name>
</gene>
<dbReference type="AlphaFoldDB" id="A0A4Z0V5P4"/>
<evidence type="ECO:0000256" key="12">
    <source>
        <dbReference type="RuleBase" id="RU363002"/>
    </source>
</evidence>
<feature type="binding site" evidence="11">
    <location>
        <position position="285"/>
    </location>
    <ligand>
        <name>Mg(2+)</name>
        <dbReference type="ChEBI" id="CHEBI:18420"/>
    </ligand>
</feature>
<keyword evidence="12" id="KW-0449">Lipoprotein</keyword>
<dbReference type="GO" id="GO:0046872">
    <property type="term" value="F:metal ion binding"/>
    <property type="evidence" value="ECO:0007669"/>
    <property type="project" value="UniProtKB-UniRule"/>
</dbReference>
<dbReference type="InterPro" id="IPR003374">
    <property type="entry name" value="ApbE-like_sf"/>
</dbReference>
<dbReference type="EMBL" id="SJSA01000001">
    <property type="protein sequence ID" value="TGG39637.1"/>
    <property type="molecule type" value="Genomic_DNA"/>
</dbReference>
<evidence type="ECO:0000256" key="2">
    <source>
        <dbReference type="ARBA" id="ARBA00016337"/>
    </source>
</evidence>
<evidence type="ECO:0000313" key="13">
    <source>
        <dbReference type="EMBL" id="TGG39637.1"/>
    </source>
</evidence>
<dbReference type="InterPro" id="IPR024932">
    <property type="entry name" value="ApbE"/>
</dbReference>
<evidence type="ECO:0000256" key="4">
    <source>
        <dbReference type="ARBA" id="ARBA00022679"/>
    </source>
</evidence>
<dbReference type="Pfam" id="PF02424">
    <property type="entry name" value="ApbE"/>
    <property type="match status" value="1"/>
</dbReference>
<evidence type="ECO:0000256" key="7">
    <source>
        <dbReference type="ARBA" id="ARBA00022842"/>
    </source>
</evidence>
<organism evidence="13 14">
    <name type="scientific">Duncaniella freteri</name>
    <dbReference type="NCBI Taxonomy" id="2530391"/>
    <lineage>
        <taxon>Bacteria</taxon>
        <taxon>Pseudomonadati</taxon>
        <taxon>Bacteroidota</taxon>
        <taxon>Bacteroidia</taxon>
        <taxon>Bacteroidales</taxon>
        <taxon>Muribaculaceae</taxon>
        <taxon>Duncaniella</taxon>
    </lineage>
</organism>
<dbReference type="Proteomes" id="UP000297635">
    <property type="component" value="Unassembled WGS sequence"/>
</dbReference>
<keyword evidence="12" id="KW-0997">Cell inner membrane</keyword>
<dbReference type="PANTHER" id="PTHR30040">
    <property type="entry name" value="THIAMINE BIOSYNTHESIS LIPOPROTEIN APBE"/>
    <property type="match status" value="1"/>
</dbReference>
<dbReference type="PANTHER" id="PTHR30040:SF2">
    <property type="entry name" value="FAD:PROTEIN FMN TRANSFERASE"/>
    <property type="match status" value="1"/>
</dbReference>